<evidence type="ECO:0000313" key="5">
    <source>
        <dbReference type="Proteomes" id="UP001470230"/>
    </source>
</evidence>
<evidence type="ECO:0000256" key="1">
    <source>
        <dbReference type="ARBA" id="ARBA00022737"/>
    </source>
</evidence>
<feature type="compositionally biased region" description="Basic residues" evidence="3">
    <location>
        <begin position="406"/>
        <end position="416"/>
    </location>
</feature>
<protein>
    <submittedName>
        <fullName evidence="4">Uncharacterized protein</fullName>
    </submittedName>
</protein>
<feature type="compositionally biased region" description="Basic and acidic residues" evidence="3">
    <location>
        <begin position="374"/>
        <end position="394"/>
    </location>
</feature>
<dbReference type="PANTHER" id="PTHR22870:SF408">
    <property type="entry name" value="OS09G0560450 PROTEIN"/>
    <property type="match status" value="1"/>
</dbReference>
<feature type="region of interest" description="Disordered" evidence="3">
    <location>
        <begin position="330"/>
        <end position="424"/>
    </location>
</feature>
<dbReference type="InterPro" id="IPR009091">
    <property type="entry name" value="RCC1/BLIP-II"/>
</dbReference>
<feature type="compositionally biased region" description="Basic and acidic residues" evidence="3">
    <location>
        <begin position="480"/>
        <end position="524"/>
    </location>
</feature>
<dbReference type="Proteomes" id="UP001470230">
    <property type="component" value="Unassembled WGS sequence"/>
</dbReference>
<feature type="region of interest" description="Disordered" evidence="3">
    <location>
        <begin position="480"/>
        <end position="531"/>
    </location>
</feature>
<dbReference type="PANTHER" id="PTHR22870">
    <property type="entry name" value="REGULATOR OF CHROMOSOME CONDENSATION"/>
    <property type="match status" value="1"/>
</dbReference>
<keyword evidence="5" id="KW-1185">Reference proteome</keyword>
<sequence>MEVCGYNEDSRLNEESNNKAVNFKCISPPIKSHLNISSLFSISACYDHTLWVTNENQGYAIGNNKNGQILGTQKKRPINKEELIELKDKRGHPCKIISAVCGCNYTLYLFSSPNSETNQIAYSHTGHNSGTPVFLNLNDHNPTHLFGGGFTAAVVDDRGMILYITSGDMREGNEDINFVSLPSDEKAVSIACCTSFVVAIDSTGLAYSADVPYANETKGKLKFVLLNDFQGIRIKEVSGIAGHCLAVCRDGRVFGRGSNDSGRLGLGKERPLINKFTEIPGLKHKIISASAGSFHSLFITQKGKVLGCGHNIYGEILTAEPSSIKFAPDEAHYSEDETQESKDETQESKDETQESKDEAQESKDEAQESEDETQESKDETQESKDEAQESKDETQESEDETQNSKNKTRKSKKKPAIVKPDFNVYAPAETTIKKDALFCIAGNSISLVFVGTEPPPYTPNRLIKENVKVAPDELYVKSEVKPVEAPEEQKVAQDETGAKEEPSGIDENVRVDLDDNEDELRLTPDDYGSGQ</sequence>
<dbReference type="Gene3D" id="2.130.10.30">
    <property type="entry name" value="Regulator of chromosome condensation 1/beta-lactamase-inhibitor protein II"/>
    <property type="match status" value="2"/>
</dbReference>
<dbReference type="PROSITE" id="PS00626">
    <property type="entry name" value="RCC1_2"/>
    <property type="match status" value="1"/>
</dbReference>
<dbReference type="SUPFAM" id="SSF50985">
    <property type="entry name" value="RCC1/BLIP-II"/>
    <property type="match status" value="1"/>
</dbReference>
<gene>
    <name evidence="4" type="ORF">M9Y10_020717</name>
</gene>
<dbReference type="EMBL" id="JAPFFF010000030">
    <property type="protein sequence ID" value="KAK8845796.1"/>
    <property type="molecule type" value="Genomic_DNA"/>
</dbReference>
<reference evidence="4 5" key="1">
    <citation type="submission" date="2024-04" db="EMBL/GenBank/DDBJ databases">
        <title>Tritrichomonas musculus Genome.</title>
        <authorList>
            <person name="Alves-Ferreira E."/>
            <person name="Grigg M."/>
            <person name="Lorenzi H."/>
            <person name="Galac M."/>
        </authorList>
    </citation>
    <scope>NUCLEOTIDE SEQUENCE [LARGE SCALE GENOMIC DNA]</scope>
    <source>
        <strain evidence="4 5">EAF2021</strain>
    </source>
</reference>
<dbReference type="InterPro" id="IPR000408">
    <property type="entry name" value="Reg_chr_condens"/>
</dbReference>
<dbReference type="Pfam" id="PF00415">
    <property type="entry name" value="RCC1"/>
    <property type="match status" value="1"/>
</dbReference>
<feature type="compositionally biased region" description="Basic and acidic residues" evidence="3">
    <location>
        <begin position="330"/>
        <end position="366"/>
    </location>
</feature>
<name>A0ABR2HED9_9EUKA</name>
<evidence type="ECO:0000313" key="4">
    <source>
        <dbReference type="EMBL" id="KAK8845796.1"/>
    </source>
</evidence>
<accession>A0ABR2HED9</accession>
<organism evidence="4 5">
    <name type="scientific">Tritrichomonas musculus</name>
    <dbReference type="NCBI Taxonomy" id="1915356"/>
    <lineage>
        <taxon>Eukaryota</taxon>
        <taxon>Metamonada</taxon>
        <taxon>Parabasalia</taxon>
        <taxon>Tritrichomonadida</taxon>
        <taxon>Tritrichomonadidae</taxon>
        <taxon>Tritrichomonas</taxon>
    </lineage>
</organism>
<evidence type="ECO:0000256" key="3">
    <source>
        <dbReference type="SAM" id="MobiDB-lite"/>
    </source>
</evidence>
<comment type="caution">
    <text evidence="4">The sequence shown here is derived from an EMBL/GenBank/DDBJ whole genome shotgun (WGS) entry which is preliminary data.</text>
</comment>
<dbReference type="InterPro" id="IPR051210">
    <property type="entry name" value="Ub_ligase/GEF_domain"/>
</dbReference>
<feature type="repeat" description="RCC1" evidence="2">
    <location>
        <begin position="251"/>
        <end position="302"/>
    </location>
</feature>
<keyword evidence="1" id="KW-0677">Repeat</keyword>
<evidence type="ECO:0000256" key="2">
    <source>
        <dbReference type="PROSITE-ProRule" id="PRU00235"/>
    </source>
</evidence>
<proteinExistence type="predicted"/>
<dbReference type="PROSITE" id="PS50012">
    <property type="entry name" value="RCC1_3"/>
    <property type="match status" value="1"/>
</dbReference>